<feature type="compositionally biased region" description="Basic and acidic residues" evidence="1">
    <location>
        <begin position="55"/>
        <end position="68"/>
    </location>
</feature>
<feature type="compositionally biased region" description="Basic and acidic residues" evidence="1">
    <location>
        <begin position="172"/>
        <end position="204"/>
    </location>
</feature>
<feature type="region of interest" description="Disordered" evidence="1">
    <location>
        <begin position="154"/>
        <end position="204"/>
    </location>
</feature>
<protein>
    <submittedName>
        <fullName evidence="2">Uncharacterized protein</fullName>
    </submittedName>
</protein>
<feature type="non-terminal residue" evidence="2">
    <location>
        <position position="228"/>
    </location>
</feature>
<gene>
    <name evidence="2" type="ORF">AVDCRST_MAG87-2695</name>
</gene>
<feature type="non-terminal residue" evidence="2">
    <location>
        <position position="1"/>
    </location>
</feature>
<feature type="compositionally biased region" description="Basic and acidic residues" evidence="1">
    <location>
        <begin position="113"/>
        <end position="123"/>
    </location>
</feature>
<evidence type="ECO:0000256" key="1">
    <source>
        <dbReference type="SAM" id="MobiDB-lite"/>
    </source>
</evidence>
<reference evidence="2" key="1">
    <citation type="submission" date="2020-02" db="EMBL/GenBank/DDBJ databases">
        <authorList>
            <person name="Meier V. D."/>
        </authorList>
    </citation>
    <scope>NUCLEOTIDE SEQUENCE</scope>
    <source>
        <strain evidence="2">AVDCRST_MAG87</strain>
    </source>
</reference>
<proteinExistence type="predicted"/>
<accession>A0A6J4VAF4</accession>
<dbReference type="AlphaFoldDB" id="A0A6J4VAF4"/>
<feature type="compositionally biased region" description="Basic and acidic residues" evidence="1">
    <location>
        <begin position="1"/>
        <end position="23"/>
    </location>
</feature>
<dbReference type="EMBL" id="CADCWJ010000590">
    <property type="protein sequence ID" value="CAA9573921.1"/>
    <property type="molecule type" value="Genomic_DNA"/>
</dbReference>
<sequence>AEVPAHDRDSNRDPAHPERRRPPGSDPRLAAQPRSSPWLWRLGAGAEPPAGCHGGDQHRQPALHRADRTAGIAAGVVRDQGGGNPAPLQPAHRRLGGDPLPARPVAVRSGCRAGDRRSRDRLPGHRGSVPAADQAHLMAVGGHDGPFRRHALRPGVGGCHQHAGISRLQPRAGHDERPPAPDRDARDPDPDDRHDDLSRARHITADRTYAVAVLPWWPARRRPARSLV</sequence>
<name>A0A6J4VAF4_9BACT</name>
<evidence type="ECO:0000313" key="2">
    <source>
        <dbReference type="EMBL" id="CAA9573921.1"/>
    </source>
</evidence>
<feature type="region of interest" description="Disordered" evidence="1">
    <location>
        <begin position="1"/>
        <end position="133"/>
    </location>
</feature>
<organism evidence="2">
    <name type="scientific">uncultured Thermomicrobiales bacterium</name>
    <dbReference type="NCBI Taxonomy" id="1645740"/>
    <lineage>
        <taxon>Bacteria</taxon>
        <taxon>Pseudomonadati</taxon>
        <taxon>Thermomicrobiota</taxon>
        <taxon>Thermomicrobia</taxon>
        <taxon>Thermomicrobiales</taxon>
        <taxon>environmental samples</taxon>
    </lineage>
</organism>